<dbReference type="Gene3D" id="2.60.120.330">
    <property type="entry name" value="B-lactam Antibiotic, Isopenicillin N Synthase, Chain"/>
    <property type="match status" value="1"/>
</dbReference>
<dbReference type="PROSITE" id="PS51471">
    <property type="entry name" value="FE2OG_OXY"/>
    <property type="match status" value="1"/>
</dbReference>
<evidence type="ECO:0000256" key="11">
    <source>
        <dbReference type="SAM" id="Phobius"/>
    </source>
</evidence>
<feature type="domain" description="Fe2OG dioxygenase" evidence="12">
    <location>
        <begin position="226"/>
        <end position="326"/>
    </location>
</feature>
<dbReference type="EMBL" id="JADGMS010000016">
    <property type="protein sequence ID" value="KAF9666652.1"/>
    <property type="molecule type" value="Genomic_DNA"/>
</dbReference>
<keyword evidence="4 11" id="KW-0812">Transmembrane</keyword>
<organism evidence="13 14">
    <name type="scientific">Salix dunnii</name>
    <dbReference type="NCBI Taxonomy" id="1413687"/>
    <lineage>
        <taxon>Eukaryota</taxon>
        <taxon>Viridiplantae</taxon>
        <taxon>Streptophyta</taxon>
        <taxon>Embryophyta</taxon>
        <taxon>Tracheophyta</taxon>
        <taxon>Spermatophyta</taxon>
        <taxon>Magnoliopsida</taxon>
        <taxon>eudicotyledons</taxon>
        <taxon>Gunneridae</taxon>
        <taxon>Pentapetalae</taxon>
        <taxon>rosids</taxon>
        <taxon>fabids</taxon>
        <taxon>Malpighiales</taxon>
        <taxon>Salicaceae</taxon>
        <taxon>Saliceae</taxon>
        <taxon>Salix</taxon>
    </lineage>
</organism>
<dbReference type="Pfam" id="PF14226">
    <property type="entry name" value="DIOX_N"/>
    <property type="match status" value="1"/>
</dbReference>
<evidence type="ECO:0000313" key="14">
    <source>
        <dbReference type="Proteomes" id="UP000657918"/>
    </source>
</evidence>
<sequence>MFCSKNKGVVSETANQLPSKNMASKATSLGSSLLVPCVQELAKDPLVAVPPRYIRYDQEHPIIASHDPVPEVPVIDMQRLLDQETMDSELGHLHLACKTWGFFQLVNHRVSSSLLDKLKTELQDFFNLPMEEKKRFWQFPGEIEGFGQAFVVSEEQKLDWGDLFFMVTQPAQLRKPHLFPKLPLPFRDTLESYSMEVKNLASAILEQMGKALNIKAEEMRDFTEGIRQSMRMNYYPQCPQPEQVIGLTPHSDATGLTILLQVNEVEGLQLRKDGKWVPVKPLPNAFVVNVGDILEIVTNGAYRSIEHRATVNSNKERLSIASFHSPRFDGNVCPAPSLVTEQTPALFKEVTVQEYFQGLFSRELRGKSYLDTLRIQNVMACNDDFISAVGDPGMRRDGLRVAIEAWNQCNEVGEEAVDMGSPRMADCFDVDHSTSSVNLIHKVSEDENRLGLLNGTYGRIKTRSYDRYAPKKQLYLGKKCQVKDYPRSWQFWMIMLKSGNMDTLAARCPENGKKSEPFAPESRFPCFGEGCMNMPKMFHNFTGVHGNNTLRGSFYGTWDLDADVRSGVVDNRTSYFNVTWQKELGKGSWVFHHYLKTSSKYPWLMLYLRSDATKGFSGGYHYQTRGMSKIVPKSPNFKVKFKLNITQGGGPRGQFYLMDIGSCWKNDGSPCNGDVRSDVTRYSEMIINPDTESWCSPEKVAGCPPYHTFPNGTRVHRTNNASFPFDAYHMYCAPGNALHLEEPYNLCDAYSNPQPQEILQIIPHPVWGHYGYPTKKGEGWIGDPRSWELDVGKLSQSLYFYQDPGTKPVERHWPSIDLGTEIYISNDQVAEWTVSDFDILLQPVSMPMSPLLDDDTTLFDVNLDGTSTSEDGGYEPIPAPKTKSKKPPPYSRFTQQELPACKPIITPKLVIASFTLIAIIFVPIGIAVLSASNKVVEIEERYDRDCIPPIYSNHILQYIQSVGTDKTCTRRLTVPKHMKSPVFIYYQLTNFYQNYRIYKSSRSNLQLKNKADEGSELENCGSVQKVGDEPIVPCGLVAWSMFNDTYSFSVNDKALIVNKMNIAWESDKKGRFGSDVYPKNFQAGGVIGGAKLNSSIPLSEQDDLIVWMRPAALRNFRKLYGRIDVDLEANEEIKVEIKNNYNSYGYGGEKLLVLSTTSAFGGKSKFLGIAYLTVGGFCFLFAIVFAIIHRFKRRDIGDTAYLSWNRSPISSAMGSVPAQFIMVRLYFSSASRLEKSVLAMEKLRFCMLAFSLLEFYVIAREEYMSALGDPGMRRDSLRVAIEAWNQCNEVGEEVFGFGSPRMADCFDVDNSTSQVKLLHMVDERDNKLGVSNGSFGGINASNVDVYAANKEIYLGDKCQVQDNPRPWQFWMIMVKSGNMDTLAATCPENGKKSMPFPPESGFPCFGLGCMNMPLIYHNYTDLQADTDSKLKGSFHGTWDLDADQISKAAMSNRTSYFNITWVKEIGKGSWVFHHFLKTSSNYPWLMLYLRSDATEGYSGGYHYETRGMSKIVPKSPDFKVKFRLEVKQGGGPNSQFYLMDIGGCWKNNGKLCDGNAITDVTRYSEMIINPETKSWCTPESLKLCPPYHCFSNGTKIHRTDKENYPYDAYHLWCAPGNAEHVEEPYTPCDPYSNPQAQEILQILPHPVWGEYGYPTKKGDGWIGDPRTWELDVGRLSQALYFYQDPGTNPVERHWPSIDLGTEIYISSDQVAEWIVSDFDIVVPKLE</sequence>
<dbReference type="InterPro" id="IPR027443">
    <property type="entry name" value="IPNS-like_sf"/>
</dbReference>
<evidence type="ECO:0000256" key="10">
    <source>
        <dbReference type="SAM" id="MobiDB-lite"/>
    </source>
</evidence>
<comment type="similarity">
    <text evidence="2">Belongs to the iron/ascorbate-dependent oxidoreductase family.</text>
</comment>
<name>A0A835MHG6_9ROSI</name>
<evidence type="ECO:0000256" key="5">
    <source>
        <dbReference type="ARBA" id="ARBA00022723"/>
    </source>
</evidence>
<protein>
    <recommendedName>
        <fullName evidence="12">Fe2OG dioxygenase domain-containing protein</fullName>
    </recommendedName>
</protein>
<feature type="transmembrane region" description="Helical" evidence="11">
    <location>
        <begin position="909"/>
        <end position="931"/>
    </location>
</feature>
<dbReference type="InterPro" id="IPR056122">
    <property type="entry name" value="DUF7705"/>
</dbReference>
<dbReference type="InterPro" id="IPR005123">
    <property type="entry name" value="Oxoglu/Fe-dep_dioxygenase_dom"/>
</dbReference>
<dbReference type="Proteomes" id="UP000657918">
    <property type="component" value="Chromosome 16"/>
</dbReference>
<dbReference type="GO" id="GO:0046872">
    <property type="term" value="F:metal ion binding"/>
    <property type="evidence" value="ECO:0007669"/>
    <property type="project" value="UniProtKB-KW"/>
</dbReference>
<keyword evidence="8" id="KW-0408">Iron</keyword>
<comment type="caution">
    <text evidence="13">The sequence shown here is derived from an EMBL/GenBank/DDBJ whole genome shotgun (WGS) entry which is preliminary data.</text>
</comment>
<evidence type="ECO:0000256" key="4">
    <source>
        <dbReference type="ARBA" id="ARBA00022692"/>
    </source>
</evidence>
<keyword evidence="6 11" id="KW-1133">Transmembrane helix</keyword>
<evidence type="ECO:0000256" key="9">
    <source>
        <dbReference type="ARBA" id="ARBA00023136"/>
    </source>
</evidence>
<dbReference type="SUPFAM" id="SSF51197">
    <property type="entry name" value="Clavaminate synthase-like"/>
    <property type="match status" value="1"/>
</dbReference>
<dbReference type="GO" id="GO:0016491">
    <property type="term" value="F:oxidoreductase activity"/>
    <property type="evidence" value="ECO:0007669"/>
    <property type="project" value="UniProtKB-KW"/>
</dbReference>
<reference evidence="13 14" key="1">
    <citation type="submission" date="2020-10" db="EMBL/GenBank/DDBJ databases">
        <title>Plant Genome Project.</title>
        <authorList>
            <person name="Zhang R.-G."/>
        </authorList>
    </citation>
    <scope>NUCLEOTIDE SEQUENCE [LARGE SCALE GENOMIC DNA]</scope>
    <source>
        <strain evidence="13">FAFU-HL-1</strain>
        <tissue evidence="13">Leaf</tissue>
    </source>
</reference>
<proteinExistence type="inferred from homology"/>
<evidence type="ECO:0000256" key="1">
    <source>
        <dbReference type="ARBA" id="ARBA00004370"/>
    </source>
</evidence>
<evidence type="ECO:0000256" key="7">
    <source>
        <dbReference type="ARBA" id="ARBA00023002"/>
    </source>
</evidence>
<dbReference type="Pfam" id="PF03381">
    <property type="entry name" value="CDC50"/>
    <property type="match status" value="1"/>
</dbReference>
<evidence type="ECO:0000259" key="12">
    <source>
        <dbReference type="PROSITE" id="PS51471"/>
    </source>
</evidence>
<dbReference type="PANTHER" id="PTHR33916">
    <property type="entry name" value="EXPANSIN-LIKE EG45 DOMAIN-CONTAINING PROTEIN"/>
    <property type="match status" value="1"/>
</dbReference>
<dbReference type="InterPro" id="IPR005045">
    <property type="entry name" value="CDC50/LEM3_fam"/>
</dbReference>
<comment type="similarity">
    <text evidence="3">Belongs to the CDC50/LEM3 family.</text>
</comment>
<keyword evidence="9 11" id="KW-0472">Membrane</keyword>
<feature type="region of interest" description="Disordered" evidence="10">
    <location>
        <begin position="866"/>
        <end position="890"/>
    </location>
</feature>
<comment type="subcellular location">
    <subcellularLocation>
        <location evidence="1">Membrane</location>
    </subcellularLocation>
</comment>
<dbReference type="Pfam" id="PF03171">
    <property type="entry name" value="2OG-FeII_Oxy"/>
    <property type="match status" value="1"/>
</dbReference>
<accession>A0A835MHG6</accession>
<dbReference type="Pfam" id="PF24804">
    <property type="entry name" value="DUF7705"/>
    <property type="match status" value="2"/>
</dbReference>
<keyword evidence="7" id="KW-0560">Oxidoreductase</keyword>
<gene>
    <name evidence="13" type="ORF">SADUNF_Sadunf16G0251100</name>
</gene>
<dbReference type="GO" id="GO:0016020">
    <property type="term" value="C:membrane"/>
    <property type="evidence" value="ECO:0007669"/>
    <property type="project" value="UniProtKB-SubCell"/>
</dbReference>
<dbReference type="PANTHER" id="PTHR33916:SF7">
    <property type="entry name" value="NEPROSIN DOMAIN-CONTAINING PROTEIN"/>
    <property type="match status" value="1"/>
</dbReference>
<evidence type="ECO:0000313" key="13">
    <source>
        <dbReference type="EMBL" id="KAF9666652.1"/>
    </source>
</evidence>
<evidence type="ECO:0000256" key="8">
    <source>
        <dbReference type="ARBA" id="ARBA00023004"/>
    </source>
</evidence>
<evidence type="ECO:0000256" key="6">
    <source>
        <dbReference type="ARBA" id="ARBA00022989"/>
    </source>
</evidence>
<evidence type="ECO:0000256" key="3">
    <source>
        <dbReference type="ARBA" id="ARBA00009457"/>
    </source>
</evidence>
<keyword evidence="5" id="KW-0479">Metal-binding</keyword>
<dbReference type="FunFam" id="2.60.120.330:FF:000001">
    <property type="entry name" value="Protein SRG1"/>
    <property type="match status" value="1"/>
</dbReference>
<dbReference type="InterPro" id="IPR044861">
    <property type="entry name" value="IPNS-like_FE2OG_OXY"/>
</dbReference>
<dbReference type="OrthoDB" id="340608at2759"/>
<keyword evidence="14" id="KW-1185">Reference proteome</keyword>
<dbReference type="InterPro" id="IPR026992">
    <property type="entry name" value="DIOX_N"/>
</dbReference>
<feature type="transmembrane region" description="Helical" evidence="11">
    <location>
        <begin position="1166"/>
        <end position="1188"/>
    </location>
</feature>
<evidence type="ECO:0000256" key="2">
    <source>
        <dbReference type="ARBA" id="ARBA00008056"/>
    </source>
</evidence>